<dbReference type="Proteomes" id="UP000078162">
    <property type="component" value="Chromosome"/>
</dbReference>
<proteinExistence type="predicted"/>
<evidence type="ECO:0000313" key="2">
    <source>
        <dbReference type="Proteomes" id="UP000078162"/>
    </source>
</evidence>
<evidence type="ECO:0000313" key="1">
    <source>
        <dbReference type="EMBL" id="ANH78215.1"/>
    </source>
</evidence>
<organism evidence="1 2">
    <name type="scientific">Candidatus Chlamydia sanziniae</name>
    <dbReference type="NCBI Taxonomy" id="1806891"/>
    <lineage>
        <taxon>Bacteria</taxon>
        <taxon>Pseudomonadati</taxon>
        <taxon>Chlamydiota</taxon>
        <taxon>Chlamydiia</taxon>
        <taxon>Chlamydiales</taxon>
        <taxon>Chlamydiaceae</taxon>
        <taxon>Chlamydia/Chlamydophila group</taxon>
        <taxon>Chlamydia</taxon>
    </lineage>
</organism>
<sequence length="40" mass="4769">MVEYFVIENYQKIINPIKEERNQEMKNGTYALCFGKLENA</sequence>
<dbReference type="EMBL" id="CP014639">
    <property type="protein sequence ID" value="ANH78215.1"/>
    <property type="molecule type" value="Genomic_DNA"/>
</dbReference>
<reference evidence="2" key="1">
    <citation type="submission" date="2016-03" db="EMBL/GenBank/DDBJ databases">
        <title>Culture-independent genomics supports pathogen discovery for uncultivable bacteria within the genus Chlamydia.</title>
        <authorList>
            <person name="Taylor-Brown A."/>
            <person name="Bachmann N.L."/>
            <person name="Borel N."/>
            <person name="Polkinghorne A."/>
        </authorList>
    </citation>
    <scope>NUCLEOTIDE SEQUENCE [LARGE SCALE GENOMIC DNA]</scope>
    <source>
        <strain evidence="2">2742-308</strain>
    </source>
</reference>
<gene>
    <name evidence="1" type="ORF">Cs308_0039</name>
</gene>
<keyword evidence="2" id="KW-1185">Reference proteome</keyword>
<name>A0A1A9HTQ0_9CHLA</name>
<accession>A0A1A9HTQ0</accession>
<protein>
    <submittedName>
        <fullName evidence="1">Uncharacterized protein</fullName>
    </submittedName>
</protein>
<dbReference type="AlphaFoldDB" id="A0A1A9HTQ0"/>
<dbReference type="KEGG" id="csaz:Cs308_0039"/>